<evidence type="ECO:0000313" key="2">
    <source>
        <dbReference type="EMBL" id="WFD43678.1"/>
    </source>
</evidence>
<organism evidence="2 3">
    <name type="scientific">Malassezia psittaci</name>
    <dbReference type="NCBI Taxonomy" id="1821823"/>
    <lineage>
        <taxon>Eukaryota</taxon>
        <taxon>Fungi</taxon>
        <taxon>Dikarya</taxon>
        <taxon>Basidiomycota</taxon>
        <taxon>Ustilaginomycotina</taxon>
        <taxon>Malasseziomycetes</taxon>
        <taxon>Malasseziales</taxon>
        <taxon>Malasseziaceae</taxon>
        <taxon>Malassezia</taxon>
    </lineage>
</organism>
<dbReference type="InterPro" id="IPR011990">
    <property type="entry name" value="TPR-like_helical_dom_sf"/>
</dbReference>
<dbReference type="PANTHER" id="PTHR11102:SF160">
    <property type="entry name" value="ERAD-ASSOCIATED E3 UBIQUITIN-PROTEIN LIGASE COMPONENT HRD3"/>
    <property type="match status" value="1"/>
</dbReference>
<dbReference type="Proteomes" id="UP001214628">
    <property type="component" value="Chromosome 3"/>
</dbReference>
<proteinExistence type="predicted"/>
<evidence type="ECO:0000313" key="3">
    <source>
        <dbReference type="Proteomes" id="UP001214628"/>
    </source>
</evidence>
<evidence type="ECO:0000256" key="1">
    <source>
        <dbReference type="SAM" id="MobiDB-lite"/>
    </source>
</evidence>
<name>A0AAF0JEG1_9BASI</name>
<sequence>MSNALSRRGSTGLLANTRPPKFPSDTPSRRILTEPTQFPYTRVVAAKTLQPSSQSFRRYATTTSIAPEVSSQPRIERLIGTRKLPVARDVAEAVLELILDASPNRTKDDIDAAIYQTLDDKHVTPSAMRKLAAHILQRSRSPDRDSVTGRLYALAYRRGDDDAGYSWATMIYEGLIHGEKSPEDRLDEVMTMYAKLARKGHPQALFGMGRLLLEQARLAPSTMSSRFPRIQQLWERAGRNGMPDAWYELGRLFQEKQLGIFDSKQAQHCFEQGARAGSIPCYYALGVLHGTCADELVAQGKTKEAHNVILLSNRYFLQAAQRGHAPSIYNMGLRYLFVNDPQSTLSEAQQREAHAMRWGVAPDDRSAREWFAAASKKSASRWLT</sequence>
<dbReference type="AlphaFoldDB" id="A0AAF0JEG1"/>
<dbReference type="Gene3D" id="1.25.40.10">
    <property type="entry name" value="Tetratricopeptide repeat domain"/>
    <property type="match status" value="1"/>
</dbReference>
<dbReference type="InterPro" id="IPR050767">
    <property type="entry name" value="Sel1_AlgK"/>
</dbReference>
<dbReference type="EMBL" id="CP118377">
    <property type="protein sequence ID" value="WFD43678.1"/>
    <property type="molecule type" value="Genomic_DNA"/>
</dbReference>
<gene>
    <name evidence="2" type="ORF">MPSI1_002342</name>
</gene>
<reference evidence="2" key="1">
    <citation type="submission" date="2023-02" db="EMBL/GenBank/DDBJ databases">
        <title>Mating type loci evolution in Malassezia.</title>
        <authorList>
            <person name="Coelho M.A."/>
        </authorList>
    </citation>
    <scope>NUCLEOTIDE SEQUENCE</scope>
    <source>
        <strain evidence="2">CBS 14136</strain>
    </source>
</reference>
<keyword evidence="3" id="KW-1185">Reference proteome</keyword>
<protein>
    <submittedName>
        <fullName evidence="2">Uncharacterized protein</fullName>
    </submittedName>
</protein>
<accession>A0AAF0JEG1</accession>
<dbReference type="SUPFAM" id="SSF81901">
    <property type="entry name" value="HCP-like"/>
    <property type="match status" value="1"/>
</dbReference>
<feature type="region of interest" description="Disordered" evidence="1">
    <location>
        <begin position="1"/>
        <end position="27"/>
    </location>
</feature>
<dbReference type="PANTHER" id="PTHR11102">
    <property type="entry name" value="SEL-1-LIKE PROTEIN"/>
    <property type="match status" value="1"/>
</dbReference>